<protein>
    <submittedName>
        <fullName evidence="5">EAL domain-containing protein</fullName>
    </submittedName>
</protein>
<evidence type="ECO:0000259" key="2">
    <source>
        <dbReference type="PROSITE" id="PS50883"/>
    </source>
</evidence>
<dbReference type="AlphaFoldDB" id="A0A6I2KWM2"/>
<reference evidence="5 6" key="1">
    <citation type="submission" date="2019-11" db="EMBL/GenBank/DDBJ databases">
        <title>Novel species isolated from a subtropical stream in China.</title>
        <authorList>
            <person name="Lu H."/>
        </authorList>
    </citation>
    <scope>NUCLEOTIDE SEQUENCE [LARGE SCALE GENOMIC DNA]</scope>
    <source>
        <strain evidence="5 6">FT80W</strain>
    </source>
</reference>
<keyword evidence="1" id="KW-0677">Repeat</keyword>
<dbReference type="InterPro" id="IPR001633">
    <property type="entry name" value="EAL_dom"/>
</dbReference>
<dbReference type="GO" id="GO:0071949">
    <property type="term" value="F:FAD binding"/>
    <property type="evidence" value="ECO:0007669"/>
    <property type="project" value="InterPro"/>
</dbReference>
<dbReference type="Pfam" id="PF00563">
    <property type="entry name" value="EAL"/>
    <property type="match status" value="1"/>
</dbReference>
<dbReference type="InterPro" id="IPR043128">
    <property type="entry name" value="Rev_trsase/Diguanyl_cyclase"/>
</dbReference>
<feature type="domain" description="GGDEF" evidence="3">
    <location>
        <begin position="32"/>
        <end position="164"/>
    </location>
</feature>
<dbReference type="Gene3D" id="3.20.20.450">
    <property type="entry name" value="EAL domain"/>
    <property type="match status" value="1"/>
</dbReference>
<dbReference type="InterPro" id="IPR050706">
    <property type="entry name" value="Cyclic-di-GMP_PDE-like"/>
</dbReference>
<dbReference type="SMART" id="SM00052">
    <property type="entry name" value="EAL"/>
    <property type="match status" value="1"/>
</dbReference>
<dbReference type="InterPro" id="IPR007024">
    <property type="entry name" value="BLUF_domain"/>
</dbReference>
<sequence>MSTRDPLTGLADRRAFRAGLQLALQRAARHHAGVALVLVNLDGFQAINDLHGQDNGDALLRETARRLQQVARGGELVARLGADEFAIVCEQVAAPAALVALAERLKAALQVPVVLGAAAVWATASIGIATGSDATDDDALLRFAGIAVQAARQAGGDGWQFFDHELHQRALQRLDMAQGLQLALERDELTPYFQPIVEAASGRIVGAELLLRWFSPRGEISPAEFIPIAESSGAVIAIGAWVFRQACLAERDWSARWGAAAPYVTVNVSVRQLDEAHLADEFAAILRDTGADPDRLVLEINESMLMADIDSKLQLLDRLAQLGLRLAMDDFGTGYSSLARLARLPVDVLKIDRSFIRDIAASGESRAVVEAIVGLGRSLGLKLVAEGVESAAQQLELCGFGCDLIQGYHFYRPMPAERLLEVVEREHRDGPPASGGGLYFLLYVSEAVSPLTPMQLDQLLLRTRANNSAAGVTGCLLYEGGRFMQMLEGERSAVLATFERIHGNPLHHKLRLVMQGAARRRVFNHWSMLLPDDASARRHGPDFSGWQPQAMSFDSIASDARVCYAFITACVPDVRH</sequence>
<dbReference type="EMBL" id="WKJK01000001">
    <property type="protein sequence ID" value="MRW88606.1"/>
    <property type="molecule type" value="Genomic_DNA"/>
</dbReference>
<organism evidence="5 6">
    <name type="scientific">Duganella guangzhouensis</name>
    <dbReference type="NCBI Taxonomy" id="2666084"/>
    <lineage>
        <taxon>Bacteria</taxon>
        <taxon>Pseudomonadati</taxon>
        <taxon>Pseudomonadota</taxon>
        <taxon>Betaproteobacteria</taxon>
        <taxon>Burkholderiales</taxon>
        <taxon>Oxalobacteraceae</taxon>
        <taxon>Telluria group</taxon>
        <taxon>Duganella</taxon>
    </lineage>
</organism>
<evidence type="ECO:0000256" key="1">
    <source>
        <dbReference type="ARBA" id="ARBA00022737"/>
    </source>
</evidence>
<evidence type="ECO:0000313" key="5">
    <source>
        <dbReference type="EMBL" id="MRW88606.1"/>
    </source>
</evidence>
<accession>A0A6I2KWM2</accession>
<dbReference type="Gene3D" id="3.30.70.100">
    <property type="match status" value="1"/>
</dbReference>
<dbReference type="Pfam" id="PF04940">
    <property type="entry name" value="BLUF"/>
    <property type="match status" value="1"/>
</dbReference>
<dbReference type="PROSITE" id="PS50883">
    <property type="entry name" value="EAL"/>
    <property type="match status" value="1"/>
</dbReference>
<comment type="caution">
    <text evidence="5">The sequence shown here is derived from an EMBL/GenBank/DDBJ whole genome shotgun (WGS) entry which is preliminary data.</text>
</comment>
<proteinExistence type="predicted"/>
<dbReference type="PROSITE" id="PS50925">
    <property type="entry name" value="BLUF"/>
    <property type="match status" value="1"/>
</dbReference>
<dbReference type="InterPro" id="IPR029787">
    <property type="entry name" value="Nucleotide_cyclase"/>
</dbReference>
<dbReference type="InterPro" id="IPR000160">
    <property type="entry name" value="GGDEF_dom"/>
</dbReference>
<dbReference type="InterPro" id="IPR035919">
    <property type="entry name" value="EAL_sf"/>
</dbReference>
<dbReference type="InterPro" id="IPR036046">
    <property type="entry name" value="Acylphosphatase-like_dom_sf"/>
</dbReference>
<dbReference type="SUPFAM" id="SSF141868">
    <property type="entry name" value="EAL domain-like"/>
    <property type="match status" value="1"/>
</dbReference>
<dbReference type="PANTHER" id="PTHR33121:SF79">
    <property type="entry name" value="CYCLIC DI-GMP PHOSPHODIESTERASE PDED-RELATED"/>
    <property type="match status" value="1"/>
</dbReference>
<dbReference type="SUPFAM" id="SSF54975">
    <property type="entry name" value="Acylphosphatase/BLUF domain-like"/>
    <property type="match status" value="1"/>
</dbReference>
<dbReference type="Proteomes" id="UP000433309">
    <property type="component" value="Unassembled WGS sequence"/>
</dbReference>
<dbReference type="Pfam" id="PF00990">
    <property type="entry name" value="GGDEF"/>
    <property type="match status" value="1"/>
</dbReference>
<dbReference type="SUPFAM" id="SSF55073">
    <property type="entry name" value="Nucleotide cyclase"/>
    <property type="match status" value="1"/>
</dbReference>
<dbReference type="PANTHER" id="PTHR33121">
    <property type="entry name" value="CYCLIC DI-GMP PHOSPHODIESTERASE PDEF"/>
    <property type="match status" value="1"/>
</dbReference>
<evidence type="ECO:0000313" key="6">
    <source>
        <dbReference type="Proteomes" id="UP000433309"/>
    </source>
</evidence>
<dbReference type="CDD" id="cd01948">
    <property type="entry name" value="EAL"/>
    <property type="match status" value="1"/>
</dbReference>
<name>A0A6I2KWM2_9BURK</name>
<keyword evidence="6" id="KW-1185">Reference proteome</keyword>
<dbReference type="SMART" id="SM01034">
    <property type="entry name" value="BLUF"/>
    <property type="match status" value="1"/>
</dbReference>
<dbReference type="SMART" id="SM00267">
    <property type="entry name" value="GGDEF"/>
    <property type="match status" value="1"/>
</dbReference>
<evidence type="ECO:0000259" key="4">
    <source>
        <dbReference type="PROSITE" id="PS50925"/>
    </source>
</evidence>
<feature type="domain" description="BLUF" evidence="4">
    <location>
        <begin position="438"/>
        <end position="529"/>
    </location>
</feature>
<dbReference type="PROSITE" id="PS50887">
    <property type="entry name" value="GGDEF"/>
    <property type="match status" value="1"/>
</dbReference>
<dbReference type="Gene3D" id="3.30.70.270">
    <property type="match status" value="1"/>
</dbReference>
<dbReference type="RefSeq" id="WP_154372325.1">
    <property type="nucleotide sequence ID" value="NZ_WKJK01000001.1"/>
</dbReference>
<dbReference type="NCBIfam" id="TIGR00254">
    <property type="entry name" value="GGDEF"/>
    <property type="match status" value="1"/>
</dbReference>
<feature type="domain" description="EAL" evidence="2">
    <location>
        <begin position="173"/>
        <end position="427"/>
    </location>
</feature>
<gene>
    <name evidence="5" type="ORF">GJ699_01245</name>
</gene>
<evidence type="ECO:0000259" key="3">
    <source>
        <dbReference type="PROSITE" id="PS50887"/>
    </source>
</evidence>
<dbReference type="CDD" id="cd01949">
    <property type="entry name" value="GGDEF"/>
    <property type="match status" value="1"/>
</dbReference>
<dbReference type="GO" id="GO:0009882">
    <property type="term" value="F:blue light photoreceptor activity"/>
    <property type="evidence" value="ECO:0007669"/>
    <property type="project" value="InterPro"/>
</dbReference>
<dbReference type="GO" id="GO:0071111">
    <property type="term" value="F:cyclic-guanylate-specific phosphodiesterase activity"/>
    <property type="evidence" value="ECO:0007669"/>
    <property type="project" value="InterPro"/>
</dbReference>